<sequence length="180" mass="20197">MEYKSRWKRNELCGRCSAYDGKCVTLHAQWTALPLPTGGDYTPPPSSGGSDSTPPTRVKITFHTNGGTVVEPIEIAYNTKVNDLSVPTREGYRFDGWYQDEALTMKWAEGTSVTASLTLYTKWTALSAEEPQEPEEELPRVTFIDIETHWAREMIEELATQGIIQGYEDGTFRPNASISR</sequence>
<gene>
    <name evidence="4" type="ORF">H4683_003405</name>
</gene>
<dbReference type="InterPro" id="IPR042229">
    <property type="entry name" value="Listeria/Bacterioides_rpt_sf"/>
</dbReference>
<comment type="caution">
    <text evidence="4">The sequence shown here is derived from an EMBL/GenBank/DDBJ whole genome shotgun (WGS) entry which is preliminary data.</text>
</comment>
<evidence type="ECO:0000256" key="1">
    <source>
        <dbReference type="ARBA" id="ARBA00004196"/>
    </source>
</evidence>
<dbReference type="Gene3D" id="2.60.40.4270">
    <property type="entry name" value="Listeria-Bacteroides repeat domain"/>
    <property type="match status" value="1"/>
</dbReference>
<evidence type="ECO:0000256" key="2">
    <source>
        <dbReference type="SAM" id="MobiDB-lite"/>
    </source>
</evidence>
<dbReference type="NCBIfam" id="TIGR02543">
    <property type="entry name" value="List_Bact_rpt"/>
    <property type="match status" value="1"/>
</dbReference>
<dbReference type="AlphaFoldDB" id="A0A927MNC3"/>
<evidence type="ECO:0000313" key="5">
    <source>
        <dbReference type="Proteomes" id="UP000658225"/>
    </source>
</evidence>
<protein>
    <submittedName>
        <fullName evidence="4">Repeat protein (TIGR02543 family)</fullName>
    </submittedName>
</protein>
<dbReference type="GO" id="GO:0030313">
    <property type="term" value="C:cell envelope"/>
    <property type="evidence" value="ECO:0007669"/>
    <property type="project" value="UniProtKB-SubCell"/>
</dbReference>
<dbReference type="RefSeq" id="WP_225942157.1">
    <property type="nucleotide sequence ID" value="NZ_JADBEL010000023.1"/>
</dbReference>
<dbReference type="InterPro" id="IPR013378">
    <property type="entry name" value="InlB-like_B-rpt"/>
</dbReference>
<dbReference type="Pfam" id="PF09479">
    <property type="entry name" value="Flg_new"/>
    <property type="match status" value="1"/>
</dbReference>
<dbReference type="InterPro" id="IPR001119">
    <property type="entry name" value="SLH_dom"/>
</dbReference>
<name>A0A927MNC3_9BACL</name>
<dbReference type="Proteomes" id="UP000658225">
    <property type="component" value="Unassembled WGS sequence"/>
</dbReference>
<feature type="domain" description="SLH" evidence="3">
    <location>
        <begin position="138"/>
        <end position="180"/>
    </location>
</feature>
<comment type="subcellular location">
    <subcellularLocation>
        <location evidence="1">Cell envelope</location>
    </subcellularLocation>
</comment>
<dbReference type="EMBL" id="JADBEL010000023">
    <property type="protein sequence ID" value="MBE1556282.1"/>
    <property type="molecule type" value="Genomic_DNA"/>
</dbReference>
<dbReference type="PROSITE" id="PS51272">
    <property type="entry name" value="SLH"/>
    <property type="match status" value="1"/>
</dbReference>
<feature type="region of interest" description="Disordered" evidence="2">
    <location>
        <begin position="37"/>
        <end position="56"/>
    </location>
</feature>
<proteinExistence type="predicted"/>
<accession>A0A927MNC3</accession>
<dbReference type="Pfam" id="PF00395">
    <property type="entry name" value="SLH"/>
    <property type="match status" value="1"/>
</dbReference>
<organism evidence="4 5">
    <name type="scientific">Sporosarcina limicola</name>
    <dbReference type="NCBI Taxonomy" id="34101"/>
    <lineage>
        <taxon>Bacteria</taxon>
        <taxon>Bacillati</taxon>
        <taxon>Bacillota</taxon>
        <taxon>Bacilli</taxon>
        <taxon>Bacillales</taxon>
        <taxon>Caryophanaceae</taxon>
        <taxon>Sporosarcina</taxon>
    </lineage>
</organism>
<keyword evidence="5" id="KW-1185">Reference proteome</keyword>
<feature type="non-terminal residue" evidence="4">
    <location>
        <position position="180"/>
    </location>
</feature>
<reference evidence="4" key="1">
    <citation type="submission" date="2020-10" db="EMBL/GenBank/DDBJ databases">
        <title>Genomic Encyclopedia of Type Strains, Phase IV (KMG-IV): sequencing the most valuable type-strain genomes for metagenomic binning, comparative biology and taxonomic classification.</title>
        <authorList>
            <person name="Goeker M."/>
        </authorList>
    </citation>
    <scope>NUCLEOTIDE SEQUENCE</scope>
    <source>
        <strain evidence="4">DSM 13886</strain>
    </source>
</reference>
<evidence type="ECO:0000313" key="4">
    <source>
        <dbReference type="EMBL" id="MBE1556282.1"/>
    </source>
</evidence>
<evidence type="ECO:0000259" key="3">
    <source>
        <dbReference type="PROSITE" id="PS51272"/>
    </source>
</evidence>